<dbReference type="InterPro" id="IPR014016">
    <property type="entry name" value="UvrD-like_ATP-bd"/>
</dbReference>
<evidence type="ECO:0000256" key="7">
    <source>
        <dbReference type="ARBA" id="ARBA00034808"/>
    </source>
</evidence>
<dbReference type="InterPro" id="IPR000212">
    <property type="entry name" value="DNA_helicase_UvrD/REP"/>
</dbReference>
<keyword evidence="13" id="KW-1185">Reference proteome</keyword>
<keyword evidence="1 9" id="KW-0547">Nucleotide-binding</keyword>
<dbReference type="Gene3D" id="1.10.486.10">
    <property type="entry name" value="PCRA, domain 4"/>
    <property type="match status" value="1"/>
</dbReference>
<evidence type="ECO:0000256" key="1">
    <source>
        <dbReference type="ARBA" id="ARBA00022741"/>
    </source>
</evidence>
<dbReference type="PROSITE" id="PS51198">
    <property type="entry name" value="UVRD_HELICASE_ATP_BIND"/>
    <property type="match status" value="1"/>
</dbReference>
<evidence type="ECO:0000259" key="10">
    <source>
        <dbReference type="PROSITE" id="PS51198"/>
    </source>
</evidence>
<dbReference type="STRING" id="930131.SAMN05216389_10791"/>
<dbReference type="EMBL" id="FOHE01000007">
    <property type="protein sequence ID" value="SET23494.1"/>
    <property type="molecule type" value="Genomic_DNA"/>
</dbReference>
<dbReference type="GO" id="GO:0003677">
    <property type="term" value="F:DNA binding"/>
    <property type="evidence" value="ECO:0007669"/>
    <property type="project" value="InterPro"/>
</dbReference>
<evidence type="ECO:0000259" key="11">
    <source>
        <dbReference type="PROSITE" id="PS51217"/>
    </source>
</evidence>
<dbReference type="Gene3D" id="3.40.50.300">
    <property type="entry name" value="P-loop containing nucleotide triphosphate hydrolases"/>
    <property type="match status" value="2"/>
</dbReference>
<dbReference type="GO" id="GO:0005524">
    <property type="term" value="F:ATP binding"/>
    <property type="evidence" value="ECO:0007669"/>
    <property type="project" value="UniProtKB-UniRule"/>
</dbReference>
<keyword evidence="2 9" id="KW-0378">Hydrolase</keyword>
<evidence type="ECO:0000256" key="4">
    <source>
        <dbReference type="ARBA" id="ARBA00022840"/>
    </source>
</evidence>
<dbReference type="GO" id="GO:0016887">
    <property type="term" value="F:ATP hydrolysis activity"/>
    <property type="evidence" value="ECO:0007669"/>
    <property type="project" value="RHEA"/>
</dbReference>
<evidence type="ECO:0000256" key="5">
    <source>
        <dbReference type="ARBA" id="ARBA00023235"/>
    </source>
</evidence>
<evidence type="ECO:0000313" key="12">
    <source>
        <dbReference type="EMBL" id="SET23494.1"/>
    </source>
</evidence>
<protein>
    <recommendedName>
        <fullName evidence="7">DNA 3'-5' helicase</fullName>
        <ecNumber evidence="7">5.6.2.4</ecNumber>
    </recommendedName>
</protein>
<reference evidence="12 13" key="1">
    <citation type="submission" date="2016-10" db="EMBL/GenBank/DDBJ databases">
        <authorList>
            <person name="de Groot N.N."/>
        </authorList>
    </citation>
    <scope>NUCLEOTIDE SEQUENCE [LARGE SCALE GENOMIC DNA]</scope>
    <source>
        <strain evidence="12 13">IBRC-M 10780</strain>
    </source>
</reference>
<dbReference type="Pfam" id="PF13361">
    <property type="entry name" value="UvrD_C"/>
    <property type="match status" value="2"/>
</dbReference>
<evidence type="ECO:0000256" key="6">
    <source>
        <dbReference type="ARBA" id="ARBA00034617"/>
    </source>
</evidence>
<name>A0A1I0CUL3_9BACI</name>
<dbReference type="GO" id="GO:0043138">
    <property type="term" value="F:3'-5' DNA helicase activity"/>
    <property type="evidence" value="ECO:0007669"/>
    <property type="project" value="UniProtKB-EC"/>
</dbReference>
<dbReference type="AlphaFoldDB" id="A0A1I0CUL3"/>
<dbReference type="RefSeq" id="WP_170840735.1">
    <property type="nucleotide sequence ID" value="NZ_FOHE01000007.1"/>
</dbReference>
<dbReference type="EC" id="5.6.2.4" evidence="7"/>
<keyword evidence="3 9" id="KW-0347">Helicase</keyword>
<feature type="domain" description="UvrD-like helicase C-terminal" evidence="11">
    <location>
        <begin position="295"/>
        <end position="543"/>
    </location>
</feature>
<evidence type="ECO:0000256" key="3">
    <source>
        <dbReference type="ARBA" id="ARBA00022806"/>
    </source>
</evidence>
<dbReference type="SUPFAM" id="SSF52540">
    <property type="entry name" value="P-loop containing nucleoside triphosphate hydrolases"/>
    <property type="match status" value="1"/>
</dbReference>
<dbReference type="InterPro" id="IPR027417">
    <property type="entry name" value="P-loop_NTPase"/>
</dbReference>
<gene>
    <name evidence="12" type="ORF">SAMN05216389_10791</name>
</gene>
<evidence type="ECO:0000256" key="9">
    <source>
        <dbReference type="PROSITE-ProRule" id="PRU00560"/>
    </source>
</evidence>
<dbReference type="Proteomes" id="UP000198618">
    <property type="component" value="Unassembled WGS sequence"/>
</dbReference>
<feature type="domain" description="UvrD-like helicase ATP-binding" evidence="10">
    <location>
        <begin position="11"/>
        <end position="294"/>
    </location>
</feature>
<keyword evidence="4 9" id="KW-0067">ATP-binding</keyword>
<comment type="catalytic activity">
    <reaction evidence="6">
        <text>Couples ATP hydrolysis with the unwinding of duplex DNA by translocating in the 3'-5' direction.</text>
        <dbReference type="EC" id="5.6.2.4"/>
    </reaction>
</comment>
<dbReference type="GO" id="GO:0000725">
    <property type="term" value="P:recombinational repair"/>
    <property type="evidence" value="ECO:0007669"/>
    <property type="project" value="TreeGrafter"/>
</dbReference>
<organism evidence="12 13">
    <name type="scientific">Oceanobacillus limi</name>
    <dbReference type="NCBI Taxonomy" id="930131"/>
    <lineage>
        <taxon>Bacteria</taxon>
        <taxon>Bacillati</taxon>
        <taxon>Bacillota</taxon>
        <taxon>Bacilli</taxon>
        <taxon>Bacillales</taxon>
        <taxon>Bacillaceae</taxon>
        <taxon>Oceanobacillus</taxon>
    </lineage>
</organism>
<evidence type="ECO:0000256" key="8">
    <source>
        <dbReference type="ARBA" id="ARBA00048988"/>
    </source>
</evidence>
<dbReference type="CDD" id="cd17932">
    <property type="entry name" value="DEXQc_UvrD"/>
    <property type="match status" value="1"/>
</dbReference>
<dbReference type="Pfam" id="PF00580">
    <property type="entry name" value="UvrD-helicase"/>
    <property type="match status" value="1"/>
</dbReference>
<dbReference type="PANTHER" id="PTHR11070:SF2">
    <property type="entry name" value="ATP-DEPENDENT DNA HELICASE SRS2"/>
    <property type="match status" value="1"/>
</dbReference>
<proteinExistence type="predicted"/>
<sequence length="619" mass="72319">MKKESWIPKDGVILEKAAQEVVRYEGSAYVLAGPGAGKTELLAQKACYLLETNTSVYPARILAISFKRDAAKNLKERVEKRSGKEFANRFVSLTYDSFAKQIMDRFRLTIPEFYRPSLEYEIVNFYKRDVPNLREEAEEPSEENGWNYYFDYDLFAKTYANERLPLRVDKINSIESWYKYQLWKNYINGKENSSLTFPMISRIAEYLLRSNPKILRAIRATYSHVFLDEFQDTTLIQYDLVRTTFMGSNASVTAVGDVKQKIMGWAGALDGVFNQFKLDFKAKEFEMVLNHRSAPNLVRIQTSIINDMMGGSTVITPSNKWKNEDEGICEIWNFTNASEEAKTLATEIKTWIDQEKLERRDVGILVRQRADMYCDMLINELSNLGIHSRIEDQWQDLLAENFMKYIIDVFSLATTDRGPKAWSRLISNVLSLRGNDETESYQVEKEINSFIVEFKKTIKYESIKVTKKVVEQWLDKILTLIGLDLIKSSYPEYRKGKYLERKVKQTAEFLFYSYEKHKVWYKAIDDFLGTYSIPIMSIHKSKGLEFESVVLLGLEDGAFWNFEKSPEDETFTFFVAMSRAKTRMIFTFCKNRFNGQERSKVNDIYQMLENADVKQFKWT</sequence>
<comment type="catalytic activity">
    <reaction evidence="8">
        <text>ATP + H2O = ADP + phosphate + H(+)</text>
        <dbReference type="Rhea" id="RHEA:13065"/>
        <dbReference type="ChEBI" id="CHEBI:15377"/>
        <dbReference type="ChEBI" id="CHEBI:15378"/>
        <dbReference type="ChEBI" id="CHEBI:30616"/>
        <dbReference type="ChEBI" id="CHEBI:43474"/>
        <dbReference type="ChEBI" id="CHEBI:456216"/>
        <dbReference type="EC" id="5.6.2.4"/>
    </reaction>
</comment>
<feature type="binding site" evidence="9">
    <location>
        <begin position="32"/>
        <end position="39"/>
    </location>
    <ligand>
        <name>ATP</name>
        <dbReference type="ChEBI" id="CHEBI:30616"/>
    </ligand>
</feature>
<evidence type="ECO:0000313" key="13">
    <source>
        <dbReference type="Proteomes" id="UP000198618"/>
    </source>
</evidence>
<dbReference type="PANTHER" id="PTHR11070">
    <property type="entry name" value="UVRD / RECB / PCRA DNA HELICASE FAMILY MEMBER"/>
    <property type="match status" value="1"/>
</dbReference>
<dbReference type="PROSITE" id="PS51217">
    <property type="entry name" value="UVRD_HELICASE_CTER"/>
    <property type="match status" value="1"/>
</dbReference>
<accession>A0A1I0CUL3</accession>
<dbReference type="InterPro" id="IPR014017">
    <property type="entry name" value="DNA_helicase_UvrD-like_C"/>
</dbReference>
<evidence type="ECO:0000256" key="2">
    <source>
        <dbReference type="ARBA" id="ARBA00022801"/>
    </source>
</evidence>
<keyword evidence="5" id="KW-0413">Isomerase</keyword>